<reference evidence="1" key="1">
    <citation type="submission" date="2022-04" db="EMBL/GenBank/DDBJ databases">
        <title>Carnegiea gigantea Genome sequencing and assembly v2.</title>
        <authorList>
            <person name="Copetti D."/>
            <person name="Sanderson M.J."/>
            <person name="Burquez A."/>
            <person name="Wojciechowski M.F."/>
        </authorList>
    </citation>
    <scope>NUCLEOTIDE SEQUENCE</scope>
    <source>
        <strain evidence="1">SGP5-SGP5p</strain>
        <tissue evidence="1">Aerial part</tissue>
    </source>
</reference>
<evidence type="ECO:0000313" key="1">
    <source>
        <dbReference type="EMBL" id="KAJ8436459.1"/>
    </source>
</evidence>
<dbReference type="OrthoDB" id="998068at2759"/>
<organism evidence="1 2">
    <name type="scientific">Carnegiea gigantea</name>
    <dbReference type="NCBI Taxonomy" id="171969"/>
    <lineage>
        <taxon>Eukaryota</taxon>
        <taxon>Viridiplantae</taxon>
        <taxon>Streptophyta</taxon>
        <taxon>Embryophyta</taxon>
        <taxon>Tracheophyta</taxon>
        <taxon>Spermatophyta</taxon>
        <taxon>Magnoliopsida</taxon>
        <taxon>eudicotyledons</taxon>
        <taxon>Gunneridae</taxon>
        <taxon>Pentapetalae</taxon>
        <taxon>Caryophyllales</taxon>
        <taxon>Cactineae</taxon>
        <taxon>Cactaceae</taxon>
        <taxon>Cactoideae</taxon>
        <taxon>Echinocereeae</taxon>
        <taxon>Carnegiea</taxon>
    </lineage>
</organism>
<protein>
    <recommendedName>
        <fullName evidence="3">DUF4283 domain-containing protein</fullName>
    </recommendedName>
</protein>
<keyword evidence="2" id="KW-1185">Reference proteome</keyword>
<dbReference type="EMBL" id="JAKOGI010000342">
    <property type="protein sequence ID" value="KAJ8436459.1"/>
    <property type="molecule type" value="Genomic_DNA"/>
</dbReference>
<gene>
    <name evidence="1" type="ORF">Cgig2_018592</name>
</gene>
<evidence type="ECO:0008006" key="3">
    <source>
        <dbReference type="Google" id="ProtNLM"/>
    </source>
</evidence>
<dbReference type="AlphaFoldDB" id="A0A9Q1K433"/>
<comment type="caution">
    <text evidence="1">The sequence shown here is derived from an EMBL/GenBank/DDBJ whole genome shotgun (WGS) entry which is preliminary data.</text>
</comment>
<name>A0A9Q1K433_9CARY</name>
<sequence length="207" mass="24554">MLFRSNKIKENWQNLENTSHIWVRPQTKWVWKEEANDRSTYNSLNESRTQFAEKGVEIGEGSSQHKFILTFRNEEEMEEVLRNHRGLDQWLFSVRKWNTYEVCETRRIRIEVFRLPRHIWNRSNFKAIANLLGNLDSIFIKENDSGVKIIHSDGPIKHWDVNSSSREGSMANNIDDKEDDDLGRHMVDFDDVAYINDDVQVVEEMPN</sequence>
<dbReference type="Proteomes" id="UP001153076">
    <property type="component" value="Unassembled WGS sequence"/>
</dbReference>
<evidence type="ECO:0000313" key="2">
    <source>
        <dbReference type="Proteomes" id="UP001153076"/>
    </source>
</evidence>
<accession>A0A9Q1K433</accession>
<proteinExistence type="predicted"/>